<dbReference type="Proteomes" id="UP001163046">
    <property type="component" value="Unassembled WGS sequence"/>
</dbReference>
<evidence type="ECO:0000313" key="3">
    <source>
        <dbReference type="Proteomes" id="UP001163046"/>
    </source>
</evidence>
<reference evidence="2" key="1">
    <citation type="submission" date="2023-01" db="EMBL/GenBank/DDBJ databases">
        <title>Genome assembly of the deep-sea coral Lophelia pertusa.</title>
        <authorList>
            <person name="Herrera S."/>
            <person name="Cordes E."/>
        </authorList>
    </citation>
    <scope>NUCLEOTIDE SEQUENCE</scope>
    <source>
        <strain evidence="2">USNM1676648</strain>
        <tissue evidence="2">Polyp</tissue>
    </source>
</reference>
<sequence>MNEKSLPDDKTLHLLPEEHQQSESSYERTTGDSILDSYHAMRRILMFHNPHGISTVWKGRVTTPHIAQTKLPLQKVVRVPVRDTDSYADVIVVKKGFNVEVSPV</sequence>
<organism evidence="2 3">
    <name type="scientific">Desmophyllum pertusum</name>
    <dbReference type="NCBI Taxonomy" id="174260"/>
    <lineage>
        <taxon>Eukaryota</taxon>
        <taxon>Metazoa</taxon>
        <taxon>Cnidaria</taxon>
        <taxon>Anthozoa</taxon>
        <taxon>Hexacorallia</taxon>
        <taxon>Scleractinia</taxon>
        <taxon>Caryophylliina</taxon>
        <taxon>Caryophylliidae</taxon>
        <taxon>Desmophyllum</taxon>
    </lineage>
</organism>
<dbReference type="AlphaFoldDB" id="A0A9X0CGP9"/>
<name>A0A9X0CGP9_9CNID</name>
<gene>
    <name evidence="2" type="ORF">OS493_039769</name>
</gene>
<evidence type="ECO:0000313" key="2">
    <source>
        <dbReference type="EMBL" id="KAJ7347649.1"/>
    </source>
</evidence>
<comment type="caution">
    <text evidence="2">The sequence shown here is derived from an EMBL/GenBank/DDBJ whole genome shotgun (WGS) entry which is preliminary data.</text>
</comment>
<proteinExistence type="predicted"/>
<feature type="region of interest" description="Disordered" evidence="1">
    <location>
        <begin position="1"/>
        <end position="30"/>
    </location>
</feature>
<evidence type="ECO:0000256" key="1">
    <source>
        <dbReference type="SAM" id="MobiDB-lite"/>
    </source>
</evidence>
<protein>
    <submittedName>
        <fullName evidence="2">Uncharacterized protein</fullName>
    </submittedName>
</protein>
<accession>A0A9X0CGP9</accession>
<keyword evidence="3" id="KW-1185">Reference proteome</keyword>
<feature type="non-terminal residue" evidence="2">
    <location>
        <position position="104"/>
    </location>
</feature>
<dbReference type="EMBL" id="MU827540">
    <property type="protein sequence ID" value="KAJ7347649.1"/>
    <property type="molecule type" value="Genomic_DNA"/>
</dbReference>